<dbReference type="PROSITE" id="PS51746">
    <property type="entry name" value="PPM_2"/>
    <property type="match status" value="1"/>
</dbReference>
<evidence type="ECO:0000256" key="1">
    <source>
        <dbReference type="ARBA" id="ARBA00004170"/>
    </source>
</evidence>
<accession>A0A7S4EFC8</accession>
<reference evidence="8" key="1">
    <citation type="submission" date="2021-01" db="EMBL/GenBank/DDBJ databases">
        <authorList>
            <person name="Corre E."/>
            <person name="Pelletier E."/>
            <person name="Niang G."/>
            <person name="Scheremetjew M."/>
            <person name="Finn R."/>
            <person name="Kale V."/>
            <person name="Holt S."/>
            <person name="Cochrane G."/>
            <person name="Meng A."/>
            <person name="Brown T."/>
            <person name="Cohen L."/>
        </authorList>
    </citation>
    <scope>NUCLEOTIDE SEQUENCE</scope>
    <source>
        <strain evidence="8">10249 10 AB</strain>
    </source>
</reference>
<dbReference type="CDD" id="cd00143">
    <property type="entry name" value="PP2Cc"/>
    <property type="match status" value="1"/>
</dbReference>
<dbReference type="InterPro" id="IPR015655">
    <property type="entry name" value="PP2C"/>
</dbReference>
<proteinExistence type="inferred from homology"/>
<evidence type="ECO:0000313" key="8">
    <source>
        <dbReference type="EMBL" id="CAE0709027.1"/>
    </source>
</evidence>
<sequence length="503" mass="55878">MTISDAEETSVNNDKTEEKGKTFRKRRLSLTNLRELDDEGENPGDEVHISIDSALQQEEQEDKAHTFRKRRLSLTQNEEIDSAHPSKRPRKASDASASSVESTRSCNNVNNNINLESKILHAAEISSPASPRNSSSLPEFYQKAARPLLALNDECEHKTPKWKKRHIRPHAEDDKSLPFPRDIVGTFSCHGVEPIYDDNVIYHSLEDEDDSTENQSGLSIIKPTMAAKTNQDRGGVAFPYGNCNRTALFAVYDGHGQGGELVSQYSLHEIQQLLERHPDFNRNIEKAFKETFLRVDSSLKDECLIEPMYAGTTACVALLRDKKLVLSNAGDSRAVLARNVEGNGGGCWEAIDLTVDQNPDLPAEQERIESMGGYVTPAPEPGLSSRVWLDKECSQIGLAMARSIGDHAVKSIGVIAEPVVSFHDVRENDDFLVLATDGVWEFISSAEAVKIVAKHLHKGATKACQILIETAAEKWHDEEGDYRDDITAFVIRLQHLLEPTGSK</sequence>
<comment type="subcellular location">
    <subcellularLocation>
        <location evidence="1">Membrane</location>
        <topology evidence="1">Peripheral membrane protein</topology>
    </subcellularLocation>
</comment>
<dbReference type="Pfam" id="PF00481">
    <property type="entry name" value="PP2C"/>
    <property type="match status" value="1"/>
</dbReference>
<keyword evidence="2" id="KW-0479">Metal-binding</keyword>
<dbReference type="GO" id="GO:0046872">
    <property type="term" value="F:metal ion binding"/>
    <property type="evidence" value="ECO:0007669"/>
    <property type="project" value="UniProtKB-KW"/>
</dbReference>
<dbReference type="Gene3D" id="3.60.40.10">
    <property type="entry name" value="PPM-type phosphatase domain"/>
    <property type="match status" value="1"/>
</dbReference>
<evidence type="ECO:0000259" key="7">
    <source>
        <dbReference type="PROSITE" id="PS51746"/>
    </source>
</evidence>
<dbReference type="AlphaFoldDB" id="A0A7S4EFC8"/>
<dbReference type="SMART" id="SM00332">
    <property type="entry name" value="PP2Cc"/>
    <property type="match status" value="1"/>
</dbReference>
<dbReference type="GO" id="GO:0004722">
    <property type="term" value="F:protein serine/threonine phosphatase activity"/>
    <property type="evidence" value="ECO:0007669"/>
    <property type="project" value="InterPro"/>
</dbReference>
<feature type="domain" description="PPM-type phosphatase" evidence="7">
    <location>
        <begin position="215"/>
        <end position="493"/>
    </location>
</feature>
<name>A0A7S4EFC8_9STRA</name>
<protein>
    <recommendedName>
        <fullName evidence="7">PPM-type phosphatase domain-containing protein</fullName>
    </recommendedName>
</protein>
<gene>
    <name evidence="8" type="ORF">PAUS00366_LOCUS1747</name>
</gene>
<dbReference type="InterPro" id="IPR036457">
    <property type="entry name" value="PPM-type-like_dom_sf"/>
</dbReference>
<feature type="region of interest" description="Disordered" evidence="6">
    <location>
        <begin position="57"/>
        <end position="109"/>
    </location>
</feature>
<dbReference type="EMBL" id="HBIX01002347">
    <property type="protein sequence ID" value="CAE0709027.1"/>
    <property type="molecule type" value="Transcribed_RNA"/>
</dbReference>
<dbReference type="SUPFAM" id="SSF81606">
    <property type="entry name" value="PP2C-like"/>
    <property type="match status" value="1"/>
</dbReference>
<dbReference type="InterPro" id="IPR000222">
    <property type="entry name" value="PP2C_BS"/>
</dbReference>
<comment type="similarity">
    <text evidence="5">Belongs to the PP2C family.</text>
</comment>
<evidence type="ECO:0000256" key="5">
    <source>
        <dbReference type="RuleBase" id="RU003465"/>
    </source>
</evidence>
<feature type="region of interest" description="Disordered" evidence="6">
    <location>
        <begin position="1"/>
        <end position="25"/>
    </location>
</feature>
<evidence type="ECO:0000256" key="2">
    <source>
        <dbReference type="ARBA" id="ARBA00022723"/>
    </source>
</evidence>
<evidence type="ECO:0000256" key="3">
    <source>
        <dbReference type="ARBA" id="ARBA00022801"/>
    </source>
</evidence>
<dbReference type="PROSITE" id="PS01032">
    <property type="entry name" value="PPM_1"/>
    <property type="match status" value="1"/>
</dbReference>
<feature type="compositionally biased region" description="Polar residues" evidence="6">
    <location>
        <begin position="95"/>
        <end position="109"/>
    </location>
</feature>
<keyword evidence="3 5" id="KW-0378">Hydrolase</keyword>
<dbReference type="InterPro" id="IPR001932">
    <property type="entry name" value="PPM-type_phosphatase-like_dom"/>
</dbReference>
<evidence type="ECO:0000256" key="6">
    <source>
        <dbReference type="SAM" id="MobiDB-lite"/>
    </source>
</evidence>
<dbReference type="GO" id="GO:0016020">
    <property type="term" value="C:membrane"/>
    <property type="evidence" value="ECO:0007669"/>
    <property type="project" value="UniProtKB-SubCell"/>
</dbReference>
<dbReference type="PANTHER" id="PTHR47992">
    <property type="entry name" value="PROTEIN PHOSPHATASE"/>
    <property type="match status" value="1"/>
</dbReference>
<keyword evidence="4 5" id="KW-0904">Protein phosphatase</keyword>
<evidence type="ECO:0000256" key="4">
    <source>
        <dbReference type="ARBA" id="ARBA00022912"/>
    </source>
</evidence>
<organism evidence="8">
    <name type="scientific">Pseudo-nitzschia australis</name>
    <dbReference type="NCBI Taxonomy" id="44445"/>
    <lineage>
        <taxon>Eukaryota</taxon>
        <taxon>Sar</taxon>
        <taxon>Stramenopiles</taxon>
        <taxon>Ochrophyta</taxon>
        <taxon>Bacillariophyta</taxon>
        <taxon>Bacillariophyceae</taxon>
        <taxon>Bacillariophycidae</taxon>
        <taxon>Bacillariales</taxon>
        <taxon>Bacillariaceae</taxon>
        <taxon>Pseudo-nitzschia</taxon>
    </lineage>
</organism>